<evidence type="ECO:0000256" key="3">
    <source>
        <dbReference type="ARBA" id="ARBA00023163"/>
    </source>
</evidence>
<dbReference type="InterPro" id="IPR050675">
    <property type="entry name" value="OAF3"/>
</dbReference>
<dbReference type="Proteomes" id="UP000887229">
    <property type="component" value="Unassembled WGS sequence"/>
</dbReference>
<proteinExistence type="predicted"/>
<feature type="region of interest" description="Disordered" evidence="5">
    <location>
        <begin position="222"/>
        <end position="242"/>
    </location>
</feature>
<evidence type="ECO:0000313" key="8">
    <source>
        <dbReference type="Proteomes" id="UP000887229"/>
    </source>
</evidence>
<evidence type="ECO:0000256" key="4">
    <source>
        <dbReference type="ARBA" id="ARBA00023242"/>
    </source>
</evidence>
<name>A0A9P7ZH39_9HYPO</name>
<dbReference type="EMBL" id="MU251264">
    <property type="protein sequence ID" value="KAG9252038.1"/>
    <property type="molecule type" value="Genomic_DNA"/>
</dbReference>
<evidence type="ECO:0000256" key="1">
    <source>
        <dbReference type="ARBA" id="ARBA00023015"/>
    </source>
</evidence>
<dbReference type="InterPro" id="IPR036864">
    <property type="entry name" value="Zn2-C6_fun-type_DNA-bd_sf"/>
</dbReference>
<accession>A0A9P7ZH39</accession>
<reference evidence="7" key="1">
    <citation type="journal article" date="2021" name="IMA Fungus">
        <title>Genomic characterization of three marine fungi, including Emericellopsis atlantica sp. nov. with signatures of a generalist lifestyle and marine biomass degradation.</title>
        <authorList>
            <person name="Hagestad O.C."/>
            <person name="Hou L."/>
            <person name="Andersen J.H."/>
            <person name="Hansen E.H."/>
            <person name="Altermark B."/>
            <person name="Li C."/>
            <person name="Kuhnert E."/>
            <person name="Cox R.J."/>
            <person name="Crous P.W."/>
            <person name="Spatafora J.W."/>
            <person name="Lail K."/>
            <person name="Amirebrahimi M."/>
            <person name="Lipzen A."/>
            <person name="Pangilinan J."/>
            <person name="Andreopoulos W."/>
            <person name="Hayes R.D."/>
            <person name="Ng V."/>
            <person name="Grigoriev I.V."/>
            <person name="Jackson S.A."/>
            <person name="Sutton T.D.S."/>
            <person name="Dobson A.D.W."/>
            <person name="Rama T."/>
        </authorList>
    </citation>
    <scope>NUCLEOTIDE SEQUENCE</scope>
    <source>
        <strain evidence="7">TS7</strain>
    </source>
</reference>
<dbReference type="Gene3D" id="4.10.240.10">
    <property type="entry name" value="Zn(2)-C6 fungal-type DNA-binding domain"/>
    <property type="match status" value="1"/>
</dbReference>
<feature type="region of interest" description="Disordered" evidence="5">
    <location>
        <begin position="1"/>
        <end position="28"/>
    </location>
</feature>
<evidence type="ECO:0000256" key="2">
    <source>
        <dbReference type="ARBA" id="ARBA00023125"/>
    </source>
</evidence>
<dbReference type="SUPFAM" id="SSF57701">
    <property type="entry name" value="Zn2/Cys6 DNA-binding domain"/>
    <property type="match status" value="1"/>
</dbReference>
<dbReference type="CDD" id="cd00067">
    <property type="entry name" value="GAL4"/>
    <property type="match status" value="1"/>
</dbReference>
<keyword evidence="8" id="KW-1185">Reference proteome</keyword>
<dbReference type="InterPro" id="IPR001138">
    <property type="entry name" value="Zn2Cys6_DnaBD"/>
</dbReference>
<dbReference type="OrthoDB" id="2328572at2759"/>
<dbReference type="GO" id="GO:0000981">
    <property type="term" value="F:DNA-binding transcription factor activity, RNA polymerase II-specific"/>
    <property type="evidence" value="ECO:0007669"/>
    <property type="project" value="InterPro"/>
</dbReference>
<comment type="caution">
    <text evidence="7">The sequence shown here is derived from an EMBL/GenBank/DDBJ whole genome shotgun (WGS) entry which is preliminary data.</text>
</comment>
<evidence type="ECO:0000313" key="7">
    <source>
        <dbReference type="EMBL" id="KAG9252038.1"/>
    </source>
</evidence>
<feature type="region of interest" description="Disordered" evidence="5">
    <location>
        <begin position="71"/>
        <end position="94"/>
    </location>
</feature>
<dbReference type="GO" id="GO:0003677">
    <property type="term" value="F:DNA binding"/>
    <property type="evidence" value="ECO:0007669"/>
    <property type="project" value="UniProtKB-KW"/>
</dbReference>
<evidence type="ECO:0000259" key="6">
    <source>
        <dbReference type="PROSITE" id="PS50048"/>
    </source>
</evidence>
<gene>
    <name evidence="7" type="ORF">F5Z01DRAFT_246074</name>
</gene>
<dbReference type="PANTHER" id="PTHR31069:SF31">
    <property type="entry name" value="MONODICTYPHENONE CLUSTER TRANSCRIPTION FACTOR-RELATED"/>
    <property type="match status" value="1"/>
</dbReference>
<keyword evidence="4" id="KW-0539">Nucleus</keyword>
<feature type="compositionally biased region" description="Low complexity" evidence="5">
    <location>
        <begin position="74"/>
        <end position="94"/>
    </location>
</feature>
<organism evidence="7 8">
    <name type="scientific">Emericellopsis atlantica</name>
    <dbReference type="NCBI Taxonomy" id="2614577"/>
    <lineage>
        <taxon>Eukaryota</taxon>
        <taxon>Fungi</taxon>
        <taxon>Dikarya</taxon>
        <taxon>Ascomycota</taxon>
        <taxon>Pezizomycotina</taxon>
        <taxon>Sordariomycetes</taxon>
        <taxon>Hypocreomycetidae</taxon>
        <taxon>Hypocreales</taxon>
        <taxon>Bionectriaceae</taxon>
        <taxon>Emericellopsis</taxon>
    </lineage>
</organism>
<sequence>MAVPPKVSSSASSPGQRHNAHGAPPKQPRLRASCDGCFVAKIKCSKARPMCSRCLQIGLICHYSPSSRASHALNNTSSSKNKKSGLGPAASSAARRALRKSSTAVLVSTMTDESCEWLARNPAIFFPSNDLTDQYIGSHDAMAWHGLPTPPDLLAPGGQISNSWCWPGPLVPQQQQQNMPLALQQAYFPAEYMPCDEAHGPGEGWPMLSEHYRDVLSPGLAPDDNMHIPETPSPEWVLDSHM</sequence>
<keyword evidence="2" id="KW-0238">DNA-binding</keyword>
<dbReference type="GeneID" id="70289353"/>
<feature type="domain" description="Zn(2)-C6 fungal-type" evidence="6">
    <location>
        <begin position="33"/>
        <end position="63"/>
    </location>
</feature>
<evidence type="ECO:0000256" key="5">
    <source>
        <dbReference type="SAM" id="MobiDB-lite"/>
    </source>
</evidence>
<dbReference type="PRINTS" id="PR00755">
    <property type="entry name" value="AFLATOXINBRP"/>
</dbReference>
<protein>
    <recommendedName>
        <fullName evidence="6">Zn(2)-C6 fungal-type domain-containing protein</fullName>
    </recommendedName>
</protein>
<dbReference type="PROSITE" id="PS50048">
    <property type="entry name" value="ZN2_CY6_FUNGAL_2"/>
    <property type="match status" value="1"/>
</dbReference>
<dbReference type="PANTHER" id="PTHR31069">
    <property type="entry name" value="OLEATE-ACTIVATED TRANSCRIPTION FACTOR 1-RELATED"/>
    <property type="match status" value="1"/>
</dbReference>
<dbReference type="SMART" id="SM00066">
    <property type="entry name" value="GAL4"/>
    <property type="match status" value="1"/>
</dbReference>
<dbReference type="GO" id="GO:0008270">
    <property type="term" value="F:zinc ion binding"/>
    <property type="evidence" value="ECO:0007669"/>
    <property type="project" value="InterPro"/>
</dbReference>
<feature type="compositionally biased region" description="Low complexity" evidence="5">
    <location>
        <begin position="1"/>
        <end position="14"/>
    </location>
</feature>
<dbReference type="Pfam" id="PF00172">
    <property type="entry name" value="Zn_clus"/>
    <property type="match status" value="1"/>
</dbReference>
<keyword evidence="1" id="KW-0805">Transcription regulation</keyword>
<dbReference type="RefSeq" id="XP_046115962.1">
    <property type="nucleotide sequence ID" value="XM_046258450.1"/>
</dbReference>
<dbReference type="AlphaFoldDB" id="A0A9P7ZH39"/>
<keyword evidence="3" id="KW-0804">Transcription</keyword>